<sequence length="411" mass="48064">MSKTSAMAPTKRTILTEPQDWDRWVKELRARVDKLIHKLIFQDGSEAMELPERPTFDDFAQGVRQFVNLTSEQQRAYSAALHEYEGRRFSKNPIRDERQEPCQEIWIDWTELTPDFEGYVRVMFITDAYSGMVFPYFLKTYHSKHHLAALRDFVSWMKLRFDYTVKIVRSDGELFTNKIKKWLRKKGISAEKSASNTQAQNGGAERSGGIVIERARKMRIAAGLPHDLWKETDHELDFEFVGRLENTLELFTKKDQPQQHAQLKAYGCRAYAMTSDAQLGKKKRQKLDPRSHIGYLVGYNSTNIFRIWIPQRRKQPQLLPSINDLIQRVEIPEDQKINQEILDEESELESVFDEDSDEEEEEGQTDPTEEEEEYKRARELEEASLITPPLTEEDLEAGFLISFYDFYPGTT</sequence>
<evidence type="ECO:0000259" key="17">
    <source>
        <dbReference type="PROSITE" id="PS50994"/>
    </source>
</evidence>
<reference evidence="18" key="1">
    <citation type="submission" date="2021-09" db="EMBL/GenBank/DDBJ databases">
        <title>A high-quality genome of the endoparasitic fungus Hirsutella rhossiliensis with a comparison of Hirsutella genomes reveals transposable elements contributing to genome size variation.</title>
        <authorList>
            <person name="Lin R."/>
            <person name="Jiao Y."/>
            <person name="Sun X."/>
            <person name="Ling J."/>
            <person name="Xie B."/>
            <person name="Cheng X."/>
        </authorList>
    </citation>
    <scope>NUCLEOTIDE SEQUENCE</scope>
    <source>
        <strain evidence="18">HR02</strain>
    </source>
</reference>
<evidence type="ECO:0000256" key="1">
    <source>
        <dbReference type="ARBA" id="ARBA00022578"/>
    </source>
</evidence>
<keyword evidence="11" id="KW-0239">DNA-directed DNA polymerase</keyword>
<dbReference type="GO" id="GO:0004519">
    <property type="term" value="F:endonuclease activity"/>
    <property type="evidence" value="ECO:0007669"/>
    <property type="project" value="UniProtKB-KW"/>
</dbReference>
<evidence type="ECO:0000256" key="16">
    <source>
        <dbReference type="SAM" id="MobiDB-lite"/>
    </source>
</evidence>
<comment type="catalytic activity">
    <reaction evidence="15">
        <text>DNA(n) + a 2'-deoxyribonucleoside 5'-triphosphate = DNA(n+1) + diphosphate</text>
        <dbReference type="Rhea" id="RHEA:22508"/>
        <dbReference type="Rhea" id="RHEA-COMP:17339"/>
        <dbReference type="Rhea" id="RHEA-COMP:17340"/>
        <dbReference type="ChEBI" id="CHEBI:33019"/>
        <dbReference type="ChEBI" id="CHEBI:61560"/>
        <dbReference type="ChEBI" id="CHEBI:173112"/>
        <dbReference type="EC" id="2.7.7.7"/>
    </reaction>
</comment>
<keyword evidence="4" id="KW-0479">Metal-binding</keyword>
<keyword evidence="6" id="KW-0378">Hydrolase</keyword>
<evidence type="ECO:0000256" key="6">
    <source>
        <dbReference type="ARBA" id="ARBA00022801"/>
    </source>
</evidence>
<dbReference type="EMBL" id="JAIZPD010000001">
    <property type="protein sequence ID" value="KAH0968790.1"/>
    <property type="molecule type" value="Genomic_DNA"/>
</dbReference>
<dbReference type="GO" id="GO:0006310">
    <property type="term" value="P:DNA recombination"/>
    <property type="evidence" value="ECO:0007669"/>
    <property type="project" value="UniProtKB-KW"/>
</dbReference>
<dbReference type="GO" id="GO:0046872">
    <property type="term" value="F:metal ion binding"/>
    <property type="evidence" value="ECO:0007669"/>
    <property type="project" value="UniProtKB-KW"/>
</dbReference>
<evidence type="ECO:0000256" key="10">
    <source>
        <dbReference type="ARBA" id="ARBA00022918"/>
    </source>
</evidence>
<keyword evidence="1" id="KW-0815">Transposition</keyword>
<evidence type="ECO:0000256" key="8">
    <source>
        <dbReference type="ARBA" id="ARBA00022884"/>
    </source>
</evidence>
<dbReference type="AlphaFoldDB" id="A0A9P8N891"/>
<dbReference type="InterPro" id="IPR057670">
    <property type="entry name" value="SH3_retrovirus"/>
</dbReference>
<name>A0A9P8N891_9HYPO</name>
<dbReference type="GO" id="GO:0016787">
    <property type="term" value="F:hydrolase activity"/>
    <property type="evidence" value="ECO:0007669"/>
    <property type="project" value="UniProtKB-KW"/>
</dbReference>
<comment type="caution">
    <text evidence="18">The sequence shown here is derived from an EMBL/GenBank/DDBJ whole genome shotgun (WGS) entry which is preliminary data.</text>
</comment>
<dbReference type="GO" id="GO:0005634">
    <property type="term" value="C:nucleus"/>
    <property type="evidence" value="ECO:0007669"/>
    <property type="project" value="UniProtKB-ARBA"/>
</dbReference>
<dbReference type="PANTHER" id="PTHR42648:SF11">
    <property type="entry name" value="TRANSPOSON TY4-P GAG-POL POLYPROTEIN"/>
    <property type="match status" value="1"/>
</dbReference>
<dbReference type="InterPro" id="IPR012337">
    <property type="entry name" value="RNaseH-like_sf"/>
</dbReference>
<keyword evidence="12" id="KW-0238">DNA-binding</keyword>
<evidence type="ECO:0000256" key="7">
    <source>
        <dbReference type="ARBA" id="ARBA00022842"/>
    </source>
</evidence>
<dbReference type="GO" id="GO:0032196">
    <property type="term" value="P:transposition"/>
    <property type="evidence" value="ECO:0007669"/>
    <property type="project" value="UniProtKB-KW"/>
</dbReference>
<comment type="catalytic activity">
    <reaction evidence="14">
        <text>DNA(n) + a 2'-deoxyribonucleoside 5'-triphosphate = DNA(n+1) + diphosphate</text>
        <dbReference type="Rhea" id="RHEA:22508"/>
        <dbReference type="Rhea" id="RHEA-COMP:17339"/>
        <dbReference type="Rhea" id="RHEA-COMP:17340"/>
        <dbReference type="ChEBI" id="CHEBI:33019"/>
        <dbReference type="ChEBI" id="CHEBI:61560"/>
        <dbReference type="ChEBI" id="CHEBI:173112"/>
        <dbReference type="EC" id="2.7.7.49"/>
    </reaction>
</comment>
<evidence type="ECO:0000256" key="14">
    <source>
        <dbReference type="ARBA" id="ARBA00048173"/>
    </source>
</evidence>
<keyword evidence="3" id="KW-0540">Nuclease</keyword>
<keyword evidence="8" id="KW-0694">RNA-binding</keyword>
<dbReference type="GO" id="GO:0003723">
    <property type="term" value="F:RNA binding"/>
    <property type="evidence" value="ECO:0007669"/>
    <property type="project" value="UniProtKB-KW"/>
</dbReference>
<dbReference type="OrthoDB" id="4930693at2759"/>
<dbReference type="GO" id="GO:0015074">
    <property type="term" value="P:DNA integration"/>
    <property type="evidence" value="ECO:0007669"/>
    <property type="project" value="UniProtKB-KW"/>
</dbReference>
<dbReference type="PROSITE" id="PS50994">
    <property type="entry name" value="INTEGRASE"/>
    <property type="match status" value="1"/>
</dbReference>
<keyword evidence="13" id="KW-0233">DNA recombination</keyword>
<evidence type="ECO:0000313" key="19">
    <source>
        <dbReference type="Proteomes" id="UP000824596"/>
    </source>
</evidence>
<evidence type="ECO:0000256" key="2">
    <source>
        <dbReference type="ARBA" id="ARBA00022695"/>
    </source>
</evidence>
<keyword evidence="2" id="KW-0548">Nucleotidyltransferase</keyword>
<dbReference type="RefSeq" id="XP_044726303.1">
    <property type="nucleotide sequence ID" value="XM_044859903.1"/>
</dbReference>
<dbReference type="PANTHER" id="PTHR42648">
    <property type="entry name" value="TRANSPOSASE, PUTATIVE-RELATED"/>
    <property type="match status" value="1"/>
</dbReference>
<dbReference type="GO" id="GO:0003677">
    <property type="term" value="F:DNA binding"/>
    <property type="evidence" value="ECO:0007669"/>
    <property type="project" value="UniProtKB-KW"/>
</dbReference>
<accession>A0A9P8N891</accession>
<evidence type="ECO:0000256" key="5">
    <source>
        <dbReference type="ARBA" id="ARBA00022759"/>
    </source>
</evidence>
<gene>
    <name evidence="18" type="ORF">HRG_01432</name>
</gene>
<evidence type="ECO:0000256" key="3">
    <source>
        <dbReference type="ARBA" id="ARBA00022722"/>
    </source>
</evidence>
<dbReference type="Gene3D" id="3.30.420.10">
    <property type="entry name" value="Ribonuclease H-like superfamily/Ribonuclease H"/>
    <property type="match status" value="1"/>
</dbReference>
<keyword evidence="10" id="KW-0695">RNA-directed DNA polymerase</keyword>
<evidence type="ECO:0000256" key="9">
    <source>
        <dbReference type="ARBA" id="ARBA00022908"/>
    </source>
</evidence>
<dbReference type="GO" id="GO:0003964">
    <property type="term" value="F:RNA-directed DNA polymerase activity"/>
    <property type="evidence" value="ECO:0007669"/>
    <property type="project" value="UniProtKB-KW"/>
</dbReference>
<keyword evidence="5" id="KW-0255">Endonuclease</keyword>
<keyword evidence="7" id="KW-0460">Magnesium</keyword>
<organism evidence="18 19">
    <name type="scientific">Hirsutella rhossiliensis</name>
    <dbReference type="NCBI Taxonomy" id="111463"/>
    <lineage>
        <taxon>Eukaryota</taxon>
        <taxon>Fungi</taxon>
        <taxon>Dikarya</taxon>
        <taxon>Ascomycota</taxon>
        <taxon>Pezizomycotina</taxon>
        <taxon>Sordariomycetes</taxon>
        <taxon>Hypocreomycetidae</taxon>
        <taxon>Hypocreales</taxon>
        <taxon>Ophiocordycipitaceae</taxon>
        <taxon>Hirsutella</taxon>
    </lineage>
</organism>
<dbReference type="SUPFAM" id="SSF53098">
    <property type="entry name" value="Ribonuclease H-like"/>
    <property type="match status" value="1"/>
</dbReference>
<keyword evidence="19" id="KW-1185">Reference proteome</keyword>
<feature type="domain" description="Integrase catalytic" evidence="17">
    <location>
        <begin position="97"/>
        <end position="265"/>
    </location>
</feature>
<evidence type="ECO:0000256" key="13">
    <source>
        <dbReference type="ARBA" id="ARBA00023172"/>
    </source>
</evidence>
<evidence type="ECO:0000256" key="4">
    <source>
        <dbReference type="ARBA" id="ARBA00022723"/>
    </source>
</evidence>
<dbReference type="GeneID" id="68350561"/>
<dbReference type="Pfam" id="PF25597">
    <property type="entry name" value="SH3_retrovirus"/>
    <property type="match status" value="1"/>
</dbReference>
<feature type="region of interest" description="Disordered" evidence="16">
    <location>
        <begin position="342"/>
        <end position="391"/>
    </location>
</feature>
<dbReference type="InterPro" id="IPR039537">
    <property type="entry name" value="Retrotran_Ty1/copia-like"/>
</dbReference>
<evidence type="ECO:0000256" key="11">
    <source>
        <dbReference type="ARBA" id="ARBA00022932"/>
    </source>
</evidence>
<dbReference type="GO" id="GO:0003887">
    <property type="term" value="F:DNA-directed DNA polymerase activity"/>
    <property type="evidence" value="ECO:0007669"/>
    <property type="project" value="UniProtKB-KW"/>
</dbReference>
<dbReference type="InterPro" id="IPR001584">
    <property type="entry name" value="Integrase_cat-core"/>
</dbReference>
<dbReference type="InterPro" id="IPR036397">
    <property type="entry name" value="RNaseH_sf"/>
</dbReference>
<protein>
    <submittedName>
        <fullName evidence="18">Integrase core domain-containing protein</fullName>
    </submittedName>
</protein>
<evidence type="ECO:0000313" key="18">
    <source>
        <dbReference type="EMBL" id="KAH0968790.1"/>
    </source>
</evidence>
<keyword evidence="9" id="KW-0229">DNA integration</keyword>
<feature type="compositionally biased region" description="Acidic residues" evidence="16">
    <location>
        <begin position="342"/>
        <end position="372"/>
    </location>
</feature>
<keyword evidence="11" id="KW-0808">Transferase</keyword>
<proteinExistence type="predicted"/>
<evidence type="ECO:0000256" key="12">
    <source>
        <dbReference type="ARBA" id="ARBA00023125"/>
    </source>
</evidence>
<evidence type="ECO:0000256" key="15">
    <source>
        <dbReference type="ARBA" id="ARBA00049244"/>
    </source>
</evidence>
<dbReference type="Proteomes" id="UP000824596">
    <property type="component" value="Unassembled WGS sequence"/>
</dbReference>